<reference evidence="2 3" key="1">
    <citation type="journal article" date="2016" name="Nat. Commun.">
        <title>Thousands of microbial genomes shed light on interconnected biogeochemical processes in an aquifer system.</title>
        <authorList>
            <person name="Anantharaman K."/>
            <person name="Brown C.T."/>
            <person name="Hug L.A."/>
            <person name="Sharon I."/>
            <person name="Castelle C.J."/>
            <person name="Probst A.J."/>
            <person name="Thomas B.C."/>
            <person name="Singh A."/>
            <person name="Wilkins M.J."/>
            <person name="Karaoz U."/>
            <person name="Brodie E.L."/>
            <person name="Williams K.H."/>
            <person name="Hubbard S.S."/>
            <person name="Banfield J.F."/>
        </authorList>
    </citation>
    <scope>NUCLEOTIDE SEQUENCE [LARGE SCALE GENOMIC DNA]</scope>
</reference>
<feature type="domain" description="DUF4325" evidence="1">
    <location>
        <begin position="29"/>
        <end position="75"/>
    </location>
</feature>
<comment type="caution">
    <text evidence="2">The sequence shown here is derived from an EMBL/GenBank/DDBJ whole genome shotgun (WGS) entry which is preliminary data.</text>
</comment>
<dbReference type="Proteomes" id="UP000178925">
    <property type="component" value="Unassembled WGS sequence"/>
</dbReference>
<dbReference type="AlphaFoldDB" id="A0A1F5SIE2"/>
<proteinExistence type="predicted"/>
<protein>
    <recommendedName>
        <fullName evidence="1">DUF4325 domain-containing protein</fullName>
    </recommendedName>
</protein>
<sequence>MTVALKKFGTTLTSRQSGKEALLAYEPVLKSVVADETIIVDFEGVNTFSPSWGDEFLVPLYRRYGDRLVLQNTSNLSVQATFKILEESNSITFPAA</sequence>
<dbReference type="InterPro" id="IPR025474">
    <property type="entry name" value="DUF4325"/>
</dbReference>
<name>A0A1F5SIE2_9BACT</name>
<evidence type="ECO:0000259" key="1">
    <source>
        <dbReference type="Pfam" id="PF14213"/>
    </source>
</evidence>
<dbReference type="EMBL" id="MFGC01000052">
    <property type="protein sequence ID" value="OGF26444.1"/>
    <property type="molecule type" value="Genomic_DNA"/>
</dbReference>
<evidence type="ECO:0000313" key="2">
    <source>
        <dbReference type="EMBL" id="OGF26444.1"/>
    </source>
</evidence>
<accession>A0A1F5SIE2</accession>
<evidence type="ECO:0000313" key="3">
    <source>
        <dbReference type="Proteomes" id="UP000178925"/>
    </source>
</evidence>
<organism evidence="2 3">
    <name type="scientific">Candidatus Falkowbacteria bacterium RIFOXYA2_FULL_47_9</name>
    <dbReference type="NCBI Taxonomy" id="1797995"/>
    <lineage>
        <taxon>Bacteria</taxon>
        <taxon>Candidatus Falkowiibacteriota</taxon>
    </lineage>
</organism>
<gene>
    <name evidence="2" type="ORF">A2242_02440</name>
</gene>
<dbReference type="Pfam" id="PF14213">
    <property type="entry name" value="DUF4325"/>
    <property type="match status" value="1"/>
</dbReference>